<feature type="region of interest" description="Disordered" evidence="1">
    <location>
        <begin position="61"/>
        <end position="95"/>
    </location>
</feature>
<sequence length="95" mass="10892">MNLSIFGWLHWPHIQFYGCLLQGGDLNYQLIPTMSGLNLTRLEMKGTHILTMAISHQQSDATWNRSRRSTCRRWPKSPTSRIETASKTSISISQT</sequence>
<dbReference type="AlphaFoldDB" id="A0A1D6G2S3"/>
<evidence type="ECO:0000313" key="2">
    <source>
        <dbReference type="EMBL" id="AQK97665.1"/>
    </source>
</evidence>
<accession>A0A1D6G2S3</accession>
<feature type="compositionally biased region" description="Polar residues" evidence="1">
    <location>
        <begin position="77"/>
        <end position="95"/>
    </location>
</feature>
<dbReference type="EMBL" id="CM000784">
    <property type="protein sequence ID" value="AQK97665.1"/>
    <property type="molecule type" value="Genomic_DNA"/>
</dbReference>
<proteinExistence type="predicted"/>
<name>A0A1D6G2S3_MAIZE</name>
<protein>
    <submittedName>
        <fullName evidence="2">Uncharacterized protein</fullName>
    </submittedName>
</protein>
<feature type="compositionally biased region" description="Basic residues" evidence="1">
    <location>
        <begin position="65"/>
        <end position="75"/>
    </location>
</feature>
<organism evidence="2">
    <name type="scientific">Zea mays</name>
    <name type="common">Maize</name>
    <dbReference type="NCBI Taxonomy" id="4577"/>
    <lineage>
        <taxon>Eukaryota</taxon>
        <taxon>Viridiplantae</taxon>
        <taxon>Streptophyta</taxon>
        <taxon>Embryophyta</taxon>
        <taxon>Tracheophyta</taxon>
        <taxon>Spermatophyta</taxon>
        <taxon>Magnoliopsida</taxon>
        <taxon>Liliopsida</taxon>
        <taxon>Poales</taxon>
        <taxon>Poaceae</taxon>
        <taxon>PACMAD clade</taxon>
        <taxon>Panicoideae</taxon>
        <taxon>Andropogonodae</taxon>
        <taxon>Andropogoneae</taxon>
        <taxon>Tripsacinae</taxon>
        <taxon>Zea</taxon>
    </lineage>
</organism>
<gene>
    <name evidence="2" type="ORF">ZEAMMB73_Zm00001d011646</name>
</gene>
<reference evidence="2" key="1">
    <citation type="submission" date="2015-12" db="EMBL/GenBank/DDBJ databases">
        <title>Update maize B73 reference genome by single molecule sequencing technologies.</title>
        <authorList>
            <consortium name="Maize Genome Sequencing Project"/>
            <person name="Ware D."/>
        </authorList>
    </citation>
    <scope>NUCLEOTIDE SEQUENCE</scope>
    <source>
        <tissue evidence="2">Seedling</tissue>
    </source>
</reference>
<evidence type="ECO:0000256" key="1">
    <source>
        <dbReference type="SAM" id="MobiDB-lite"/>
    </source>
</evidence>